<accession>A0A9N8L5M1</accession>
<dbReference type="EMBL" id="LR824028">
    <property type="protein sequence ID" value="CAD0205696.1"/>
    <property type="molecule type" value="Genomic_DNA"/>
</dbReference>
<proteinExistence type="predicted"/>
<reference evidence="1" key="1">
    <citation type="submission" date="2021-12" db="EMBL/GenBank/DDBJ databases">
        <authorList>
            <person name="King R."/>
        </authorList>
    </citation>
    <scope>NUCLEOTIDE SEQUENCE</scope>
</reference>
<evidence type="ECO:0000313" key="1">
    <source>
        <dbReference type="EMBL" id="CAD0205696.1"/>
    </source>
</evidence>
<dbReference type="Proteomes" id="UP001154114">
    <property type="component" value="Chromosome 25"/>
</dbReference>
<organism evidence="1 2">
    <name type="scientific">Chrysodeixis includens</name>
    <name type="common">Soybean looper</name>
    <name type="synonym">Pseudoplusia includens</name>
    <dbReference type="NCBI Taxonomy" id="689277"/>
    <lineage>
        <taxon>Eukaryota</taxon>
        <taxon>Metazoa</taxon>
        <taxon>Ecdysozoa</taxon>
        <taxon>Arthropoda</taxon>
        <taxon>Hexapoda</taxon>
        <taxon>Insecta</taxon>
        <taxon>Pterygota</taxon>
        <taxon>Neoptera</taxon>
        <taxon>Endopterygota</taxon>
        <taxon>Lepidoptera</taxon>
        <taxon>Glossata</taxon>
        <taxon>Ditrysia</taxon>
        <taxon>Noctuoidea</taxon>
        <taxon>Noctuidae</taxon>
        <taxon>Plusiinae</taxon>
        <taxon>Chrysodeixis</taxon>
    </lineage>
</organism>
<sequence length="184" mass="19915">MLEQHSVVDGASECMLPRHERADVRHDDVVRVLSRAVQHAHTRVLLQLRFVLEMLGPHALVEVAVHVGRVVEPEHAPRETLVVLQRQVVPEVTELHDGLVVEDGEALEDEEALAGQLQGRGGAGLGGRGVVGRGLVAGERVAHVAQHGLHVQRAEDVVVVVAAAEPGHRHVLGRVVRQEVLVLV</sequence>
<keyword evidence="2" id="KW-1185">Reference proteome</keyword>
<protein>
    <submittedName>
        <fullName evidence="1">Uncharacterized protein</fullName>
    </submittedName>
</protein>
<evidence type="ECO:0000313" key="2">
    <source>
        <dbReference type="Proteomes" id="UP001154114"/>
    </source>
</evidence>
<name>A0A9N8L5M1_CHRIL</name>
<gene>
    <name evidence="1" type="ORF">CINC_LOCUS7994</name>
</gene>
<dbReference type="AlphaFoldDB" id="A0A9N8L5M1"/>